<evidence type="ECO:0000313" key="2">
    <source>
        <dbReference type="Proteomes" id="UP000014585"/>
    </source>
</evidence>
<comment type="caution">
    <text evidence="1">The sequence shown here is derived from an EMBL/GenBank/DDBJ whole genome shotgun (WGS) entry which is preliminary data.</text>
</comment>
<proteinExistence type="predicted"/>
<protein>
    <submittedName>
        <fullName evidence="1">Uncharacterized protein</fullName>
    </submittedName>
</protein>
<evidence type="ECO:0000313" key="1">
    <source>
        <dbReference type="EMBL" id="EPF20654.1"/>
    </source>
</evidence>
<sequence>MPFHKVISLAVIIILINRIHVNPGLHCFAIINFSVCNYDSISE</sequence>
<dbReference type="AlphaFoldDB" id="S3K6G6"/>
<dbReference type="EMBL" id="ATDT01000003">
    <property type="protein sequence ID" value="EPF20654.1"/>
    <property type="molecule type" value="Genomic_DNA"/>
</dbReference>
<dbReference type="Proteomes" id="UP000014585">
    <property type="component" value="Unassembled WGS sequence"/>
</dbReference>
<name>S3K6G6_9ENTR</name>
<organism evidence="1 2">
    <name type="scientific">Cedecea davisae DSM 4568</name>
    <dbReference type="NCBI Taxonomy" id="566551"/>
    <lineage>
        <taxon>Bacteria</taxon>
        <taxon>Pseudomonadati</taxon>
        <taxon>Pseudomonadota</taxon>
        <taxon>Gammaproteobacteria</taxon>
        <taxon>Enterobacterales</taxon>
        <taxon>Enterobacteriaceae</taxon>
        <taxon>Cedecea</taxon>
    </lineage>
</organism>
<dbReference type="HOGENOM" id="CLU_3231311_0_0_6"/>
<gene>
    <name evidence="1" type="ORF">HMPREF0201_00385</name>
</gene>
<accession>S3K6G6</accession>
<reference evidence="1 2" key="1">
    <citation type="submission" date="2013-04" db="EMBL/GenBank/DDBJ databases">
        <authorList>
            <person name="Weinstock G."/>
            <person name="Sodergren E."/>
            <person name="Lobos E.A."/>
            <person name="Fulton L."/>
            <person name="Fulton R."/>
            <person name="Courtney L."/>
            <person name="Fronick C."/>
            <person name="O'Laughlin M."/>
            <person name="Godfrey J."/>
            <person name="Wilson R.M."/>
            <person name="Miner T."/>
            <person name="Farmer C."/>
            <person name="Delehaunty K."/>
            <person name="Cordes M."/>
            <person name="Minx P."/>
            <person name="Tomlinson C."/>
            <person name="Chen J."/>
            <person name="Wollam A."/>
            <person name="Pepin K.H."/>
            <person name="Palsikar V.B."/>
            <person name="Zhang X."/>
            <person name="Suruliraj S."/>
            <person name="Perna N.T."/>
            <person name="Plunkett G."/>
            <person name="Warren W."/>
            <person name="Mitreva M."/>
            <person name="Mardis E.R."/>
            <person name="Wilson R.K."/>
        </authorList>
    </citation>
    <scope>NUCLEOTIDE SEQUENCE [LARGE SCALE GENOMIC DNA]</scope>
    <source>
        <strain evidence="1 2">DSM 4568</strain>
    </source>
</reference>
<dbReference type="STRING" id="566551.HMPREF0201_00385"/>